<dbReference type="InterPro" id="IPR036770">
    <property type="entry name" value="Ankyrin_rpt-contain_sf"/>
</dbReference>
<keyword evidence="1" id="KW-0040">ANK repeat</keyword>
<dbReference type="Proteomes" id="UP000020218">
    <property type="component" value="Unassembled WGS sequence"/>
</dbReference>
<dbReference type="SUPFAM" id="SSF48403">
    <property type="entry name" value="Ankyrin repeat"/>
    <property type="match status" value="1"/>
</dbReference>
<reference evidence="3" key="1">
    <citation type="submission" date="2014-02" db="EMBL/GenBank/DDBJ databases">
        <title>Expanding our view of genomic diversity in Candidatus Accumulibacter clades.</title>
        <authorList>
            <person name="Skennerton C.T."/>
            <person name="Barr J.J."/>
            <person name="Slater F.R."/>
            <person name="Bond P.L."/>
            <person name="Tyson G.W."/>
        </authorList>
    </citation>
    <scope>NUCLEOTIDE SEQUENCE [LARGE SCALE GENOMIC DNA]</scope>
</reference>
<keyword evidence="4" id="KW-1185">Reference proteome</keyword>
<dbReference type="PROSITE" id="PS50297">
    <property type="entry name" value="ANK_REP_REGION"/>
    <property type="match status" value="1"/>
</dbReference>
<comment type="caution">
    <text evidence="3">The sequence shown here is derived from an EMBL/GenBank/DDBJ whole genome shotgun (WGS) entry which is preliminary data.</text>
</comment>
<proteinExistence type="predicted"/>
<dbReference type="SMART" id="SM00248">
    <property type="entry name" value="ANK"/>
    <property type="match status" value="2"/>
</dbReference>
<organism evidence="3 4">
    <name type="scientific">Candidatus Accumulibacter adjunctus</name>
    <dbReference type="NCBI Taxonomy" id="1454001"/>
    <lineage>
        <taxon>Bacteria</taxon>
        <taxon>Pseudomonadati</taxon>
        <taxon>Pseudomonadota</taxon>
        <taxon>Betaproteobacteria</taxon>
        <taxon>Candidatus Accumulibacter</taxon>
    </lineage>
</organism>
<feature type="repeat" description="ANK" evidence="1">
    <location>
        <begin position="86"/>
        <end position="118"/>
    </location>
</feature>
<dbReference type="Pfam" id="PF00023">
    <property type="entry name" value="Ank"/>
    <property type="match status" value="1"/>
</dbReference>
<gene>
    <name evidence="3" type="ORF">AW08_00984</name>
</gene>
<feature type="region of interest" description="Disordered" evidence="2">
    <location>
        <begin position="207"/>
        <end position="227"/>
    </location>
</feature>
<name>A0A011NVP4_9PROT</name>
<evidence type="ECO:0000256" key="2">
    <source>
        <dbReference type="SAM" id="MobiDB-lite"/>
    </source>
</evidence>
<protein>
    <submittedName>
        <fullName evidence="3">Ankyrin repeats (3 copies)</fullName>
    </submittedName>
</protein>
<evidence type="ECO:0000313" key="3">
    <source>
        <dbReference type="EMBL" id="EXI68672.1"/>
    </source>
</evidence>
<dbReference type="InterPro" id="IPR002110">
    <property type="entry name" value="Ankyrin_rpt"/>
</dbReference>
<evidence type="ECO:0000256" key="1">
    <source>
        <dbReference type="PROSITE-ProRule" id="PRU00023"/>
    </source>
</evidence>
<dbReference type="PATRIC" id="fig|1454001.3.peg.931"/>
<sequence length="248" mass="26991">MEHCRHERPDLRDPLAAFVASACAGDTAAMRLQVAGGLDVNGYDQLGDTILQHVITALEPCPALRRHQAISELLQLGADPGAVGRDGASPLFQAAMNMDSGLLRILLDAGADPNAMLRILAGAGRGSPAAGADRRCEQSLYDWAKFAYCYEVWRGGLPGQVGQSDSQSEEDWLEYVDRLALRHGKRRPDHLRLLRERGALRLAELRQRAEAGRTPPPADRYGGVAGRRRDDRLAGARRLFDGLPLPVA</sequence>
<accession>A0A011NVP4</accession>
<dbReference type="STRING" id="1454001.AW08_00984"/>
<evidence type="ECO:0000313" key="4">
    <source>
        <dbReference type="Proteomes" id="UP000020218"/>
    </source>
</evidence>
<dbReference type="AlphaFoldDB" id="A0A011NVP4"/>
<dbReference type="EMBL" id="JFAX01000004">
    <property type="protein sequence ID" value="EXI68672.1"/>
    <property type="molecule type" value="Genomic_DNA"/>
</dbReference>
<dbReference type="PROSITE" id="PS50088">
    <property type="entry name" value="ANK_REPEAT"/>
    <property type="match status" value="1"/>
</dbReference>
<dbReference type="Gene3D" id="1.25.40.20">
    <property type="entry name" value="Ankyrin repeat-containing domain"/>
    <property type="match status" value="1"/>
</dbReference>